<reference evidence="2 3" key="1">
    <citation type="submission" date="2019-07" db="EMBL/GenBank/DDBJ databases">
        <title>Georgenia wutianyii sp. nov. and Georgenia *** sp. nov. isolated from plateau pika (Ochotona curzoniae) in the Qinghai-Tibet plateau of China.</title>
        <authorList>
            <person name="Tian Z."/>
        </authorList>
    </citation>
    <scope>NUCLEOTIDE SEQUENCE [LARGE SCALE GENOMIC DNA]</scope>
    <source>
        <strain evidence="2 3">Z446</strain>
    </source>
</reference>
<dbReference type="Proteomes" id="UP000318693">
    <property type="component" value="Unassembled WGS sequence"/>
</dbReference>
<sequence length="111" mass="11825">MRPKVLLGVAVLGAIAVTATLAVVARTPSVLDRLRAVPADFTAAYRRREAELRTALLPDDDAVAAARADVARRRADGRRFADGRRIAGVDGATGADATDPDETDDLPYSFY</sequence>
<feature type="region of interest" description="Disordered" evidence="1">
    <location>
        <begin position="89"/>
        <end position="111"/>
    </location>
</feature>
<protein>
    <submittedName>
        <fullName evidence="2">Uncharacterized protein</fullName>
    </submittedName>
</protein>
<dbReference type="AlphaFoldDB" id="A0A552WXW2"/>
<gene>
    <name evidence="2" type="ORF">FJ693_01555</name>
</gene>
<keyword evidence="3" id="KW-1185">Reference proteome</keyword>
<evidence type="ECO:0000313" key="2">
    <source>
        <dbReference type="EMBL" id="TRW47506.1"/>
    </source>
</evidence>
<organism evidence="2 3">
    <name type="scientific">Georgenia yuyongxinii</name>
    <dbReference type="NCBI Taxonomy" id="2589797"/>
    <lineage>
        <taxon>Bacteria</taxon>
        <taxon>Bacillati</taxon>
        <taxon>Actinomycetota</taxon>
        <taxon>Actinomycetes</taxon>
        <taxon>Micrococcales</taxon>
        <taxon>Bogoriellaceae</taxon>
        <taxon>Georgenia</taxon>
    </lineage>
</organism>
<dbReference type="RefSeq" id="WP_143416778.1">
    <property type="nucleotide sequence ID" value="NZ_VJXR01000002.1"/>
</dbReference>
<comment type="caution">
    <text evidence="2">The sequence shown here is derived from an EMBL/GenBank/DDBJ whole genome shotgun (WGS) entry which is preliminary data.</text>
</comment>
<name>A0A552WXW2_9MICO</name>
<dbReference type="EMBL" id="VJXR01000002">
    <property type="protein sequence ID" value="TRW47506.1"/>
    <property type="molecule type" value="Genomic_DNA"/>
</dbReference>
<accession>A0A552WXW2</accession>
<evidence type="ECO:0000256" key="1">
    <source>
        <dbReference type="SAM" id="MobiDB-lite"/>
    </source>
</evidence>
<evidence type="ECO:0000313" key="3">
    <source>
        <dbReference type="Proteomes" id="UP000318693"/>
    </source>
</evidence>
<proteinExistence type="predicted"/>